<dbReference type="PANTHER" id="PTHR11538">
    <property type="entry name" value="PHENYLALANYL-TRNA SYNTHETASE"/>
    <property type="match status" value="1"/>
</dbReference>
<dbReference type="InterPro" id="IPR019446">
    <property type="entry name" value="BMT5-like"/>
</dbReference>
<dbReference type="AlphaFoldDB" id="A0AAD8Y4Z7"/>
<keyword evidence="3" id="KW-1185">Reference proteome</keyword>
<organism evidence="2 3">
    <name type="scientific">Skeletonema marinoi</name>
    <dbReference type="NCBI Taxonomy" id="267567"/>
    <lineage>
        <taxon>Eukaryota</taxon>
        <taxon>Sar</taxon>
        <taxon>Stramenopiles</taxon>
        <taxon>Ochrophyta</taxon>
        <taxon>Bacillariophyta</taxon>
        <taxon>Coscinodiscophyceae</taxon>
        <taxon>Thalassiosirophycidae</taxon>
        <taxon>Thalassiosirales</taxon>
        <taxon>Skeletonemataceae</taxon>
        <taxon>Skeletonema</taxon>
        <taxon>Skeletonema marinoi-dohrnii complex</taxon>
    </lineage>
</organism>
<reference evidence="2" key="1">
    <citation type="submission" date="2023-06" db="EMBL/GenBank/DDBJ databases">
        <title>Survivors Of The Sea: Transcriptome response of Skeletonema marinoi to long-term dormancy.</title>
        <authorList>
            <person name="Pinder M.I.M."/>
            <person name="Kourtchenko O."/>
            <person name="Robertson E.K."/>
            <person name="Larsson T."/>
            <person name="Maumus F."/>
            <person name="Osuna-Cruz C.M."/>
            <person name="Vancaester E."/>
            <person name="Stenow R."/>
            <person name="Vandepoele K."/>
            <person name="Ploug H."/>
            <person name="Bruchert V."/>
            <person name="Godhe A."/>
            <person name="Topel M."/>
        </authorList>
    </citation>
    <scope>NUCLEOTIDE SEQUENCE</scope>
    <source>
        <strain evidence="2">R05AC</strain>
    </source>
</reference>
<proteinExistence type="predicted"/>
<name>A0AAD8Y4Z7_9STRA</name>
<dbReference type="GO" id="GO:0005737">
    <property type="term" value="C:cytoplasm"/>
    <property type="evidence" value="ECO:0007669"/>
    <property type="project" value="TreeGrafter"/>
</dbReference>
<dbReference type="Pfam" id="PF10354">
    <property type="entry name" value="BMT5-like"/>
    <property type="match status" value="1"/>
</dbReference>
<evidence type="ECO:0000259" key="1">
    <source>
        <dbReference type="Pfam" id="PF10354"/>
    </source>
</evidence>
<dbReference type="EMBL" id="JATAAI010000020">
    <property type="protein sequence ID" value="KAK1738755.1"/>
    <property type="molecule type" value="Genomic_DNA"/>
</dbReference>
<dbReference type="Proteomes" id="UP001224775">
    <property type="component" value="Unassembled WGS sequence"/>
</dbReference>
<dbReference type="GO" id="GO:0070475">
    <property type="term" value="P:rRNA base methylation"/>
    <property type="evidence" value="ECO:0007669"/>
    <property type="project" value="InterPro"/>
</dbReference>
<gene>
    <name evidence="2" type="ORF">QTG54_010785</name>
</gene>
<dbReference type="InterPro" id="IPR029063">
    <property type="entry name" value="SAM-dependent_MTases_sf"/>
</dbReference>
<dbReference type="PANTHER" id="PTHR11538:SF26">
    <property type="entry name" value="FERREDOXIN-FOLD ANTICODON-BINDING DOMAIN-CONTAINING PROTEIN 1"/>
    <property type="match status" value="1"/>
</dbReference>
<accession>A0AAD8Y4Z7</accession>
<feature type="domain" description="25S rRNA (uridine-N(3))-methyltransferase BMT5-like" evidence="1">
    <location>
        <begin position="18"/>
        <end position="181"/>
    </location>
</feature>
<dbReference type="Gene3D" id="3.40.50.150">
    <property type="entry name" value="Vaccinia Virus protein VP39"/>
    <property type="match status" value="1"/>
</dbReference>
<evidence type="ECO:0000313" key="3">
    <source>
        <dbReference type="Proteomes" id="UP001224775"/>
    </source>
</evidence>
<protein>
    <submittedName>
        <fullName evidence="2">DUF2431 domain-containing protein</fullName>
    </submittedName>
</protein>
<sequence>MEFCSSQQQKGATIRNILVCGDGDLSYSAEIASELDTLGIELYATVLEDEATHNKVYKYSSLNAKIINGFSKHNALFGVDATTLSTYFGGSDNTTTFDRIQFNFPHWRGKANNRYNRQLINEFLRSAATVLSPRGEIHIALCDGQGGCSSTTLQEWKGSWQASMFAAEHGLLLASVSPYEPQYNLSSHRGVDRPFNLGKKPKMHVFAKPNGHIHVPRDIQLCCRHELHIVVPEDEEDDGSSDTICSMDQILAGDAVEMIIQGIVPKGVRVEVPARQILELREAEGSLQKVAVFLIVYCSERYPVTRSQADSWRELAEVEVEKFVPLRENRRGRTVSHPFPYPSLHPEIKYRTTGER</sequence>
<evidence type="ECO:0000313" key="2">
    <source>
        <dbReference type="EMBL" id="KAK1738755.1"/>
    </source>
</evidence>
<dbReference type="GO" id="GO:0070042">
    <property type="term" value="F:rRNA (uridine-N3-)-methyltransferase activity"/>
    <property type="evidence" value="ECO:0007669"/>
    <property type="project" value="InterPro"/>
</dbReference>
<comment type="caution">
    <text evidence="2">The sequence shown here is derived from an EMBL/GenBank/DDBJ whole genome shotgun (WGS) entry which is preliminary data.</text>
</comment>